<gene>
    <name evidence="1" type="ORF">HXM94_00905</name>
</gene>
<sequence>MRTKRSRRRHATQRVISKRQKLMKQFFPDWEERPDGHKLSKFSMACDCAACTCARYYGKREKRELEERICNDRYCDGISELMEEGKILLI</sequence>
<accession>A0A930E2R2</accession>
<dbReference type="Proteomes" id="UP000758611">
    <property type="component" value="Unassembled WGS sequence"/>
</dbReference>
<evidence type="ECO:0000313" key="2">
    <source>
        <dbReference type="Proteomes" id="UP000758611"/>
    </source>
</evidence>
<organism evidence="1 2">
    <name type="scientific">Parvimonas micra</name>
    <dbReference type="NCBI Taxonomy" id="33033"/>
    <lineage>
        <taxon>Bacteria</taxon>
        <taxon>Bacillati</taxon>
        <taxon>Bacillota</taxon>
        <taxon>Tissierellia</taxon>
        <taxon>Tissierellales</taxon>
        <taxon>Peptoniphilaceae</taxon>
        <taxon>Parvimonas</taxon>
    </lineage>
</organism>
<dbReference type="EMBL" id="JABZRE010000002">
    <property type="protein sequence ID" value="MBF1306334.1"/>
    <property type="molecule type" value="Genomic_DNA"/>
</dbReference>
<dbReference type="RefSeq" id="WP_278476842.1">
    <property type="nucleotide sequence ID" value="NZ_JABZRE010000002.1"/>
</dbReference>
<name>A0A930E2R2_9FIRM</name>
<dbReference type="AlphaFoldDB" id="A0A930E2R2"/>
<comment type="caution">
    <text evidence="1">The sequence shown here is derived from an EMBL/GenBank/DDBJ whole genome shotgun (WGS) entry which is preliminary data.</text>
</comment>
<evidence type="ECO:0000313" key="1">
    <source>
        <dbReference type="EMBL" id="MBF1306334.1"/>
    </source>
</evidence>
<protein>
    <submittedName>
        <fullName evidence="1">Uncharacterized protein</fullName>
    </submittedName>
</protein>
<proteinExistence type="predicted"/>
<reference evidence="1" key="1">
    <citation type="submission" date="2020-04" db="EMBL/GenBank/DDBJ databases">
        <title>Deep metagenomics examines the oral microbiome during advanced dental caries in children, revealing novel taxa and co-occurrences with host molecules.</title>
        <authorList>
            <person name="Baker J.L."/>
            <person name="Morton J.T."/>
            <person name="Dinis M."/>
            <person name="Alvarez R."/>
            <person name="Tran N.C."/>
            <person name="Knight R."/>
            <person name="Edlund A."/>
        </authorList>
    </citation>
    <scope>NUCLEOTIDE SEQUENCE</scope>
    <source>
        <strain evidence="1">JCVI_23_bin.11</strain>
    </source>
</reference>